<evidence type="ECO:0000256" key="5">
    <source>
        <dbReference type="ARBA" id="ARBA00023136"/>
    </source>
</evidence>
<evidence type="ECO:0000256" key="4">
    <source>
        <dbReference type="ARBA" id="ARBA00022989"/>
    </source>
</evidence>
<proteinExistence type="predicted"/>
<dbReference type="AlphaFoldDB" id="A0A5F2B4K4"/>
<keyword evidence="2" id="KW-1003">Cell membrane</keyword>
<dbReference type="PANTHER" id="PTHR43124">
    <property type="entry name" value="PURINE EFFLUX PUMP PBUE"/>
    <property type="match status" value="1"/>
</dbReference>
<evidence type="ECO:0000259" key="7">
    <source>
        <dbReference type="PROSITE" id="PS50850"/>
    </source>
</evidence>
<feature type="transmembrane region" description="Helical" evidence="6">
    <location>
        <begin position="252"/>
        <end position="271"/>
    </location>
</feature>
<evidence type="ECO:0000256" key="3">
    <source>
        <dbReference type="ARBA" id="ARBA00022692"/>
    </source>
</evidence>
<feature type="transmembrane region" description="Helical" evidence="6">
    <location>
        <begin position="103"/>
        <end position="124"/>
    </location>
</feature>
<dbReference type="PROSITE" id="PS50850">
    <property type="entry name" value="MFS"/>
    <property type="match status" value="1"/>
</dbReference>
<feature type="transmembrane region" description="Helical" evidence="6">
    <location>
        <begin position="77"/>
        <end position="97"/>
    </location>
</feature>
<evidence type="ECO:0000256" key="1">
    <source>
        <dbReference type="ARBA" id="ARBA00004651"/>
    </source>
</evidence>
<feature type="transmembrane region" description="Helical" evidence="6">
    <location>
        <begin position="376"/>
        <end position="395"/>
    </location>
</feature>
<dbReference type="SUPFAM" id="SSF103473">
    <property type="entry name" value="MFS general substrate transporter"/>
    <property type="match status" value="1"/>
</dbReference>
<reference evidence="8 9" key="1">
    <citation type="journal article" date="2019" name="PLoS Negl. Trop. Dis.">
        <title>Revisiting the worldwide diversity of Leptospira species in the environment.</title>
        <authorList>
            <person name="Vincent A.T."/>
            <person name="Schiettekatte O."/>
            <person name="Bourhy P."/>
            <person name="Veyrier F.J."/>
            <person name="Picardeau M."/>
        </authorList>
    </citation>
    <scope>NUCLEOTIDE SEQUENCE [LARGE SCALE GENOMIC DNA]</scope>
    <source>
        <strain evidence="8 9">201702444</strain>
    </source>
</reference>
<dbReference type="GO" id="GO:0005886">
    <property type="term" value="C:plasma membrane"/>
    <property type="evidence" value="ECO:0007669"/>
    <property type="project" value="UniProtKB-SubCell"/>
</dbReference>
<name>A0A5F2B4K4_9LEPT</name>
<feature type="domain" description="Major facilitator superfamily (MFS) profile" evidence="7">
    <location>
        <begin position="12"/>
        <end position="396"/>
    </location>
</feature>
<comment type="caution">
    <text evidence="8">The sequence shown here is derived from an EMBL/GenBank/DDBJ whole genome shotgun (WGS) entry which is preliminary data.</text>
</comment>
<keyword evidence="3 6" id="KW-0812">Transmembrane</keyword>
<feature type="transmembrane region" description="Helical" evidence="6">
    <location>
        <begin position="164"/>
        <end position="184"/>
    </location>
</feature>
<dbReference type="InterPro" id="IPR011701">
    <property type="entry name" value="MFS"/>
</dbReference>
<dbReference type="OrthoDB" id="337363at2"/>
<dbReference type="RefSeq" id="WP_135671222.1">
    <property type="nucleotide sequence ID" value="NZ_RQGN01000058.1"/>
</dbReference>
<feature type="transmembrane region" description="Helical" evidence="6">
    <location>
        <begin position="340"/>
        <end position="364"/>
    </location>
</feature>
<feature type="transmembrane region" description="Helical" evidence="6">
    <location>
        <begin position="136"/>
        <end position="158"/>
    </location>
</feature>
<dbReference type="InterPro" id="IPR020846">
    <property type="entry name" value="MFS_dom"/>
</dbReference>
<dbReference type="InterPro" id="IPR036259">
    <property type="entry name" value="MFS_trans_sf"/>
</dbReference>
<keyword evidence="5 6" id="KW-0472">Membrane</keyword>
<accession>A0A5F2B4K4</accession>
<dbReference type="PANTHER" id="PTHR43124:SF3">
    <property type="entry name" value="CHLORAMPHENICOL EFFLUX PUMP RV0191"/>
    <property type="match status" value="1"/>
</dbReference>
<sequence length="424" mass="45296">MKPTFSNYQKFIIALLAFIQFTVVLDFMILSPLGVQVMENLKISTLDFGLVVSAYAFSAGASGILAAGFADKFDRKNILLFFYGGFVLGTAFCGLATTYKYLLAARIVTGLFGGVIASVSFAIIADLFALEVRGRVMGFVMTAFAASQVFGLPLSVFISNRWGWQAPFWLIAGISALVGIVAFVRVRPITAHLKTAGQKNAIKHLFKTATNSNYLPGFLATMLLATGGFMLMPFGSAFTVHNLGLTLEDLPLIYMVTGIVSIGAGPVLGKLADSAGKYNVFAAASVVAIAIILYYTRMGKSPLWLVILINCSLFIPITGRMISANALTSALPDLPDRGAYMAISSSLQQISGGIAAYCAGLVVVQTTTGRLLGYENLGYVVAIAIIATIVMMYRVHIQVLNKNSSAIKPKTDITPAPQEVLIEN</sequence>
<dbReference type="EMBL" id="RQGN01000058">
    <property type="protein sequence ID" value="TGM00521.1"/>
    <property type="molecule type" value="Genomic_DNA"/>
</dbReference>
<feature type="transmembrane region" description="Helical" evidence="6">
    <location>
        <begin position="50"/>
        <end position="70"/>
    </location>
</feature>
<keyword evidence="4 6" id="KW-1133">Transmembrane helix</keyword>
<evidence type="ECO:0000256" key="2">
    <source>
        <dbReference type="ARBA" id="ARBA00022475"/>
    </source>
</evidence>
<dbReference type="Pfam" id="PF07690">
    <property type="entry name" value="MFS_1"/>
    <property type="match status" value="1"/>
</dbReference>
<dbReference type="CDD" id="cd17324">
    <property type="entry name" value="MFS_NepI_like"/>
    <property type="match status" value="1"/>
</dbReference>
<organism evidence="8 9">
    <name type="scientific">Leptospira barantonii</name>
    <dbReference type="NCBI Taxonomy" id="2023184"/>
    <lineage>
        <taxon>Bacteria</taxon>
        <taxon>Pseudomonadati</taxon>
        <taxon>Spirochaetota</taxon>
        <taxon>Spirochaetia</taxon>
        <taxon>Leptospirales</taxon>
        <taxon>Leptospiraceae</taxon>
        <taxon>Leptospira</taxon>
    </lineage>
</organism>
<protein>
    <submittedName>
        <fullName evidence="8">MFS transporter</fullName>
    </submittedName>
</protein>
<dbReference type="Gene3D" id="1.20.1250.20">
    <property type="entry name" value="MFS general substrate transporter like domains"/>
    <property type="match status" value="1"/>
</dbReference>
<evidence type="ECO:0000313" key="9">
    <source>
        <dbReference type="Proteomes" id="UP000298429"/>
    </source>
</evidence>
<feature type="transmembrane region" description="Helical" evidence="6">
    <location>
        <begin position="12"/>
        <end position="30"/>
    </location>
</feature>
<feature type="transmembrane region" description="Helical" evidence="6">
    <location>
        <begin position="278"/>
        <end position="296"/>
    </location>
</feature>
<evidence type="ECO:0000313" key="8">
    <source>
        <dbReference type="EMBL" id="TGM00521.1"/>
    </source>
</evidence>
<evidence type="ECO:0000256" key="6">
    <source>
        <dbReference type="SAM" id="Phobius"/>
    </source>
</evidence>
<comment type="subcellular location">
    <subcellularLocation>
        <location evidence="1">Cell membrane</location>
        <topology evidence="1">Multi-pass membrane protein</topology>
    </subcellularLocation>
</comment>
<feature type="transmembrane region" description="Helical" evidence="6">
    <location>
        <begin position="213"/>
        <end position="232"/>
    </location>
</feature>
<dbReference type="Proteomes" id="UP000298429">
    <property type="component" value="Unassembled WGS sequence"/>
</dbReference>
<gene>
    <name evidence="8" type="ORF">EHQ76_12290</name>
</gene>
<dbReference type="GO" id="GO:0022857">
    <property type="term" value="F:transmembrane transporter activity"/>
    <property type="evidence" value="ECO:0007669"/>
    <property type="project" value="InterPro"/>
</dbReference>
<dbReference type="InterPro" id="IPR050189">
    <property type="entry name" value="MFS_Efflux_Transporters"/>
</dbReference>